<dbReference type="InParanoid" id="A0A1X7SIR1"/>
<proteinExistence type="inferred from homology"/>
<dbReference type="PANTHER" id="PTHR10903">
    <property type="entry name" value="GTPASE, IMAP FAMILY MEMBER-RELATED"/>
    <property type="match status" value="1"/>
</dbReference>
<dbReference type="SUPFAM" id="SSF52540">
    <property type="entry name" value="P-loop containing nucleoside triphosphate hydrolases"/>
    <property type="match status" value="1"/>
</dbReference>
<evidence type="ECO:0000256" key="1">
    <source>
        <dbReference type="ARBA" id="ARBA00001946"/>
    </source>
</evidence>
<keyword evidence="6" id="KW-0934">Plastid</keyword>
<feature type="transmembrane region" description="Helical" evidence="18">
    <location>
        <begin position="208"/>
        <end position="230"/>
    </location>
</feature>
<feature type="domain" description="AIG1-type G" evidence="19">
    <location>
        <begin position="1"/>
        <end position="125"/>
    </location>
</feature>
<keyword evidence="5" id="KW-0150">Chloroplast</keyword>
<evidence type="ECO:0000256" key="15">
    <source>
        <dbReference type="ARBA" id="ARBA00023134"/>
    </source>
</evidence>
<keyword evidence="13" id="KW-0653">Protein transport</keyword>
<evidence type="ECO:0000256" key="10">
    <source>
        <dbReference type="ARBA" id="ARBA00022801"/>
    </source>
</evidence>
<keyword evidence="12" id="KW-0460">Magnesium</keyword>
<keyword evidence="15" id="KW-0342">GTP-binding</keyword>
<dbReference type="InterPro" id="IPR006703">
    <property type="entry name" value="G_AIG1"/>
</dbReference>
<dbReference type="GO" id="GO:0005525">
    <property type="term" value="F:GTP binding"/>
    <property type="evidence" value="ECO:0007669"/>
    <property type="project" value="UniProtKB-KW"/>
</dbReference>
<evidence type="ECO:0000256" key="13">
    <source>
        <dbReference type="ARBA" id="ARBA00022927"/>
    </source>
</evidence>
<evidence type="ECO:0000256" key="4">
    <source>
        <dbReference type="ARBA" id="ARBA00022448"/>
    </source>
</evidence>
<evidence type="ECO:0000256" key="18">
    <source>
        <dbReference type="SAM" id="Phobius"/>
    </source>
</evidence>
<reference evidence="20" key="1">
    <citation type="submission" date="2017-05" db="UniProtKB">
        <authorList>
            <consortium name="EnsemblMetazoa"/>
        </authorList>
    </citation>
    <scope>IDENTIFICATION</scope>
</reference>
<evidence type="ECO:0000256" key="17">
    <source>
        <dbReference type="ARBA" id="ARBA00024013"/>
    </source>
</evidence>
<evidence type="ECO:0000256" key="16">
    <source>
        <dbReference type="ARBA" id="ARBA00023136"/>
    </source>
</evidence>
<evidence type="ECO:0000256" key="8">
    <source>
        <dbReference type="ARBA" id="ARBA00022723"/>
    </source>
</evidence>
<comment type="subcellular location">
    <subcellularLocation>
        <location evidence="2">Membrane</location>
        <topology evidence="2">Single-pass membrane protein</topology>
    </subcellularLocation>
    <subcellularLocation>
        <location evidence="17">Plastid</location>
        <location evidence="17">Chloroplast outer membrane</location>
    </subcellularLocation>
</comment>
<keyword evidence="14 18" id="KW-1133">Transmembrane helix</keyword>
<dbReference type="GO" id="GO:0016020">
    <property type="term" value="C:membrane"/>
    <property type="evidence" value="ECO:0007669"/>
    <property type="project" value="UniProtKB-SubCell"/>
</dbReference>
<evidence type="ECO:0000256" key="3">
    <source>
        <dbReference type="ARBA" id="ARBA00008535"/>
    </source>
</evidence>
<evidence type="ECO:0000256" key="6">
    <source>
        <dbReference type="ARBA" id="ARBA00022640"/>
    </source>
</evidence>
<keyword evidence="9" id="KW-0547">Nucleotide-binding</keyword>
<evidence type="ECO:0000256" key="14">
    <source>
        <dbReference type="ARBA" id="ARBA00022989"/>
    </source>
</evidence>
<dbReference type="Gene3D" id="3.40.50.300">
    <property type="entry name" value="P-loop containing nucleotide triphosphate hydrolases"/>
    <property type="match status" value="1"/>
</dbReference>
<sequence length="269" mass="29950">MGPTGAGKSTLVNALVGGIMAEVHRGARSVAHRSKRNVHEGEFLGVKIRVYDTVGFGDTEGRSDHSIIEEIAHVVRNTRVDLVLVCMRMDCRASREVQEIFASLSDEMPTKMWKRTVVVLTFANVFFLQGLPGTAIEEIEKEVMQEIEEYRNQISKVIKKEILSDVPFCIAGRIYERKLPTSDDWLLDLWKICLQRFSDDTKPLFETYSMVATFIAIAVLATTVVGPAAVRVRGSGLFSQQGSTLGEALGTYVSRNIVIFSFKPGLYLV</sequence>
<accession>A0A1X7SIR1</accession>
<dbReference type="InterPro" id="IPR027417">
    <property type="entry name" value="P-loop_NTPase"/>
</dbReference>
<evidence type="ECO:0000259" key="19">
    <source>
        <dbReference type="Pfam" id="PF04548"/>
    </source>
</evidence>
<keyword evidence="11" id="KW-1002">Plastid outer membrane</keyword>
<keyword evidence="4" id="KW-0813">Transport</keyword>
<dbReference type="EnsemblMetazoa" id="Aqu2.1.01937_001">
    <property type="protein sequence ID" value="Aqu2.1.01937_001"/>
    <property type="gene ID" value="Aqu2.1.01937"/>
</dbReference>
<keyword evidence="7 18" id="KW-0812">Transmembrane</keyword>
<evidence type="ECO:0000256" key="5">
    <source>
        <dbReference type="ARBA" id="ARBA00022528"/>
    </source>
</evidence>
<dbReference type="InterPro" id="IPR045058">
    <property type="entry name" value="GIMA/IAN/Toc"/>
</dbReference>
<keyword evidence="16 18" id="KW-0472">Membrane</keyword>
<comment type="cofactor">
    <cofactor evidence="1">
        <name>Mg(2+)</name>
        <dbReference type="ChEBI" id="CHEBI:18420"/>
    </cofactor>
</comment>
<dbReference type="GO" id="GO:0046872">
    <property type="term" value="F:metal ion binding"/>
    <property type="evidence" value="ECO:0007669"/>
    <property type="project" value="UniProtKB-KW"/>
</dbReference>
<dbReference type="PANTHER" id="PTHR10903:SF135">
    <property type="entry name" value="TRANSLOCASE OF CHLOROPLAST 120, CHLOROPLASTIC-RELATED"/>
    <property type="match status" value="1"/>
</dbReference>
<dbReference type="AlphaFoldDB" id="A0A1X7SIR1"/>
<evidence type="ECO:0000256" key="11">
    <source>
        <dbReference type="ARBA" id="ARBA00022805"/>
    </source>
</evidence>
<keyword evidence="8" id="KW-0479">Metal-binding</keyword>
<evidence type="ECO:0000256" key="2">
    <source>
        <dbReference type="ARBA" id="ARBA00004167"/>
    </source>
</evidence>
<keyword evidence="10" id="KW-0378">Hydrolase</keyword>
<feature type="transmembrane region" description="Helical" evidence="18">
    <location>
        <begin position="117"/>
        <end position="136"/>
    </location>
</feature>
<evidence type="ECO:0000313" key="20">
    <source>
        <dbReference type="EnsemblMetazoa" id="Aqu2.1.01937_001"/>
    </source>
</evidence>
<evidence type="ECO:0000256" key="12">
    <source>
        <dbReference type="ARBA" id="ARBA00022842"/>
    </source>
</evidence>
<organism evidence="20">
    <name type="scientific">Amphimedon queenslandica</name>
    <name type="common">Sponge</name>
    <dbReference type="NCBI Taxonomy" id="400682"/>
    <lineage>
        <taxon>Eukaryota</taxon>
        <taxon>Metazoa</taxon>
        <taxon>Porifera</taxon>
        <taxon>Demospongiae</taxon>
        <taxon>Heteroscleromorpha</taxon>
        <taxon>Haplosclerida</taxon>
        <taxon>Niphatidae</taxon>
        <taxon>Amphimedon</taxon>
    </lineage>
</organism>
<dbReference type="Pfam" id="PF04548">
    <property type="entry name" value="AIG1"/>
    <property type="match status" value="1"/>
</dbReference>
<protein>
    <recommendedName>
        <fullName evidence="19">AIG1-type G domain-containing protein</fullName>
    </recommendedName>
</protein>
<dbReference type="GO" id="GO:0016787">
    <property type="term" value="F:hydrolase activity"/>
    <property type="evidence" value="ECO:0007669"/>
    <property type="project" value="UniProtKB-KW"/>
</dbReference>
<evidence type="ECO:0000256" key="9">
    <source>
        <dbReference type="ARBA" id="ARBA00022741"/>
    </source>
</evidence>
<name>A0A1X7SIR1_AMPQE</name>
<dbReference type="GO" id="GO:0015031">
    <property type="term" value="P:protein transport"/>
    <property type="evidence" value="ECO:0007669"/>
    <property type="project" value="UniProtKB-KW"/>
</dbReference>
<evidence type="ECO:0000256" key="7">
    <source>
        <dbReference type="ARBA" id="ARBA00022692"/>
    </source>
</evidence>
<comment type="similarity">
    <text evidence="3">Belongs to the TRAFAC class TrmE-Era-EngA-EngB-Septin-like GTPase superfamily. AIG1/Toc34/Toc159-like paraseptin GTPase family. IAN subfamily.</text>
</comment>